<keyword evidence="8" id="KW-0418">Kinase</keyword>
<sequence length="1179" mass="122166">MREQLVGARGRRRNSGALAGVGLRENVGQASCQEAGRISNQTSHGGLCPARAELFRRRGVMFTPSGGPAGDSHPPLMLTAKVVRRVGAPPGGCRPAADREWADGRTVAGDAGAGAGPPPCHTRWTVPPGPSGRGGTRLRVRVRKKQRRTADVPQATATGSGADAPADAEAVTPAPRRRARVRNRLLLSVLVTAAAVAGAGAPTLIAGSRDTAAAQALVDLARLDQQAIALSHSLEDERDGMVEYIAAGRSGQGDAKGAGAALRARVDRQARELRAAADSAPTGSATPSDAPAAAVKALKKLPSVRQQAKAGRGTALESYKDYSGIIEQLRRITRDVAGNLPARAQDRTAAALPDLARAIDQAAATRGLLEGALAGTGTQRPLVTEAMRTRVGEQAALADFEETAGSTARDRFSTTVNGTDVSVAERYLDRLTAQPYLSPQARATDVERFDSAASARVAHMRGVQSAFAAAEVKRLEKLRDDDVTALQVRAGLVGGCLLIALALSVATARSLTRPLSVLKRGSQRLAKDPAGEEPITFRGRNDEFADVVRSLNTLRGTAAELRRRSSYAEREQDQLAVEKAQLTERHQLLSEDFDTLRSELEEARERLRAAAHGTSDAGTAAQPGGDRGDGAGLSTAADAEAPETQNSSDKHEAFADLAARSLTLVERQLGIIEGLEEKEADPDRLDTLFKLDHLATRMRRHSENLLLIAGTERGAREGLPEYVPAPLLDVLRAAVSEIAQYERVELGAVPQEVRVSGPAADDLSHLIAELLDNAAAFSPSGTGVRLTARTGEHGEAVVTVEDEGSGMSEYALAELNARLATPATAAEDPSAPWKLGLYIVARLSARHGVRVRLRRREEGGITAEVTVPQTLLSAGTDEGEHARTADQAPSPGAGTTPSAAASPDAVPAPNAAPSPGAVAPSAPVDSVVAEESAAGHAAEADGPDEAQPETAAPAPAPAPAETVPAQQVPAEPGSSTEGPAEPAQSVGPAHAAEPDPSEPEHSAGEQYPAGTREPAVGAQQAPGADVGDVGGSDRDGDGTDGGRGQEERPSVPGPAPVRDSVAEGGQNGRPGQVAQGPMATHTGLPKRVRGKSEQPGTAAPKPRGGGADPEELRRKLDVFQQGSREGRRDAEAQVAAEHSAEVGWFGEAAPKASEQAGNSAVTDRSGAQAEGGTGEEARK</sequence>
<evidence type="ECO:0000256" key="4">
    <source>
        <dbReference type="ARBA" id="ARBA00022553"/>
    </source>
</evidence>
<reference evidence="16 17" key="1">
    <citation type="submission" date="2018-10" db="EMBL/GenBank/DDBJ databases">
        <title>Isolation of pseudouridimycin from Streptomyces albus DSM 40763.</title>
        <authorList>
            <person name="Rosenqvist P."/>
            <person name="Metsae-Ketelae M."/>
            <person name="Virta P."/>
        </authorList>
    </citation>
    <scope>NUCLEOTIDE SEQUENCE [LARGE SCALE GENOMIC DNA]</scope>
    <source>
        <strain evidence="16 17">DSM 40763</strain>
    </source>
</reference>
<dbReference type="EMBL" id="RCIY01000103">
    <property type="protein sequence ID" value="TGG76653.1"/>
    <property type="molecule type" value="Genomic_DNA"/>
</dbReference>
<evidence type="ECO:0000256" key="6">
    <source>
        <dbReference type="ARBA" id="ARBA00022692"/>
    </source>
</evidence>
<evidence type="ECO:0000313" key="17">
    <source>
        <dbReference type="Proteomes" id="UP000298111"/>
    </source>
</evidence>
<dbReference type="PROSITE" id="PS50885">
    <property type="entry name" value="HAMP"/>
    <property type="match status" value="1"/>
</dbReference>
<keyword evidence="13" id="KW-0472">Membrane</keyword>
<keyword evidence="5" id="KW-0808">Transferase</keyword>
<dbReference type="EC" id="2.7.13.3" evidence="3"/>
<dbReference type="SUPFAM" id="SSF55874">
    <property type="entry name" value="ATPase domain of HSP90 chaperone/DNA topoisomerase II/histidine kinase"/>
    <property type="match status" value="1"/>
</dbReference>
<dbReference type="GO" id="GO:0004673">
    <property type="term" value="F:protein histidine kinase activity"/>
    <property type="evidence" value="ECO:0007669"/>
    <property type="project" value="UniProtKB-EC"/>
</dbReference>
<evidence type="ECO:0000259" key="14">
    <source>
        <dbReference type="PROSITE" id="PS50109"/>
    </source>
</evidence>
<feature type="region of interest" description="Disordered" evidence="12">
    <location>
        <begin position="111"/>
        <end position="176"/>
    </location>
</feature>
<dbReference type="InterPro" id="IPR003594">
    <property type="entry name" value="HATPase_dom"/>
</dbReference>
<keyword evidence="7" id="KW-0547">Nucleotide-binding</keyword>
<feature type="compositionally biased region" description="Basic residues" evidence="12">
    <location>
        <begin position="136"/>
        <end position="147"/>
    </location>
</feature>
<dbReference type="Proteomes" id="UP000298111">
    <property type="component" value="Unassembled WGS sequence"/>
</dbReference>
<dbReference type="GO" id="GO:0000160">
    <property type="term" value="P:phosphorelay signal transduction system"/>
    <property type="evidence" value="ECO:0007669"/>
    <property type="project" value="UniProtKB-KW"/>
</dbReference>
<dbReference type="Gene3D" id="6.10.340.10">
    <property type="match status" value="1"/>
</dbReference>
<keyword evidence="9" id="KW-0067">ATP-binding</keyword>
<keyword evidence="11" id="KW-0902">Two-component regulatory system</keyword>
<feature type="compositionally biased region" description="Low complexity" evidence="12">
    <location>
        <begin position="948"/>
        <end position="970"/>
    </location>
</feature>
<name>A0A8H1L8J0_9ACTN</name>
<evidence type="ECO:0000256" key="10">
    <source>
        <dbReference type="ARBA" id="ARBA00022989"/>
    </source>
</evidence>
<dbReference type="InterPro" id="IPR050980">
    <property type="entry name" value="2C_sensor_his_kinase"/>
</dbReference>
<evidence type="ECO:0000313" key="16">
    <source>
        <dbReference type="EMBL" id="TGG76653.1"/>
    </source>
</evidence>
<dbReference type="AlphaFoldDB" id="A0A8H1L8J0"/>
<dbReference type="PANTHER" id="PTHR44936">
    <property type="entry name" value="SENSOR PROTEIN CREC"/>
    <property type="match status" value="1"/>
</dbReference>
<feature type="domain" description="Histidine kinase" evidence="14">
    <location>
        <begin position="763"/>
        <end position="871"/>
    </location>
</feature>
<dbReference type="InterPro" id="IPR003660">
    <property type="entry name" value="HAMP_dom"/>
</dbReference>
<keyword evidence="10 13" id="KW-1133">Transmembrane helix</keyword>
<evidence type="ECO:0000256" key="3">
    <source>
        <dbReference type="ARBA" id="ARBA00012438"/>
    </source>
</evidence>
<feature type="compositionally biased region" description="Gly residues" evidence="12">
    <location>
        <begin position="1169"/>
        <end position="1179"/>
    </location>
</feature>
<evidence type="ECO:0000256" key="11">
    <source>
        <dbReference type="ARBA" id="ARBA00023012"/>
    </source>
</evidence>
<evidence type="ECO:0000256" key="1">
    <source>
        <dbReference type="ARBA" id="ARBA00000085"/>
    </source>
</evidence>
<comment type="catalytic activity">
    <reaction evidence="1">
        <text>ATP + protein L-histidine = ADP + protein N-phospho-L-histidine.</text>
        <dbReference type="EC" id="2.7.13.3"/>
    </reaction>
</comment>
<evidence type="ECO:0000256" key="5">
    <source>
        <dbReference type="ARBA" id="ARBA00022679"/>
    </source>
</evidence>
<dbReference type="PROSITE" id="PS50109">
    <property type="entry name" value="HIS_KIN"/>
    <property type="match status" value="1"/>
</dbReference>
<organism evidence="16 17">
    <name type="scientific">Streptomyces albus</name>
    <dbReference type="NCBI Taxonomy" id="1888"/>
    <lineage>
        <taxon>Bacteria</taxon>
        <taxon>Bacillati</taxon>
        <taxon>Actinomycetota</taxon>
        <taxon>Actinomycetes</taxon>
        <taxon>Kitasatosporales</taxon>
        <taxon>Streptomycetaceae</taxon>
        <taxon>Streptomyces</taxon>
    </lineage>
</organism>
<evidence type="ECO:0000256" key="2">
    <source>
        <dbReference type="ARBA" id="ARBA00004370"/>
    </source>
</evidence>
<dbReference type="InterPro" id="IPR036890">
    <property type="entry name" value="HATPase_C_sf"/>
</dbReference>
<gene>
    <name evidence="16" type="ORF">D8771_29125</name>
</gene>
<keyword evidence="4" id="KW-0597">Phosphoprotein</keyword>
<feature type="domain" description="HAMP" evidence="15">
    <location>
        <begin position="509"/>
        <end position="563"/>
    </location>
</feature>
<comment type="subcellular location">
    <subcellularLocation>
        <location evidence="2">Membrane</location>
    </subcellularLocation>
</comment>
<comment type="caution">
    <text evidence="16">The sequence shown here is derived from an EMBL/GenBank/DDBJ whole genome shotgun (WGS) entry which is preliminary data.</text>
</comment>
<evidence type="ECO:0000259" key="15">
    <source>
        <dbReference type="PROSITE" id="PS50885"/>
    </source>
</evidence>
<feature type="compositionally biased region" description="Low complexity" evidence="12">
    <location>
        <begin position="888"/>
        <end position="937"/>
    </location>
</feature>
<proteinExistence type="predicted"/>
<dbReference type="InterPro" id="IPR013587">
    <property type="entry name" value="Nitrate/nitrite_sensing"/>
</dbReference>
<dbReference type="GO" id="GO:0005524">
    <property type="term" value="F:ATP binding"/>
    <property type="evidence" value="ECO:0007669"/>
    <property type="project" value="UniProtKB-KW"/>
</dbReference>
<dbReference type="SMART" id="SM00387">
    <property type="entry name" value="HATPase_c"/>
    <property type="match status" value="1"/>
</dbReference>
<dbReference type="Pfam" id="PF08376">
    <property type="entry name" value="NIT"/>
    <property type="match status" value="1"/>
</dbReference>
<evidence type="ECO:0000256" key="12">
    <source>
        <dbReference type="SAM" id="MobiDB-lite"/>
    </source>
</evidence>
<feature type="region of interest" description="Disordered" evidence="12">
    <location>
        <begin position="867"/>
        <end position="1179"/>
    </location>
</feature>
<dbReference type="Pfam" id="PF02518">
    <property type="entry name" value="HATPase_c"/>
    <property type="match status" value="1"/>
</dbReference>
<feature type="transmembrane region" description="Helical" evidence="13">
    <location>
        <begin position="185"/>
        <end position="205"/>
    </location>
</feature>
<dbReference type="SMART" id="SM00304">
    <property type="entry name" value="HAMP"/>
    <property type="match status" value="2"/>
</dbReference>
<evidence type="ECO:0000256" key="7">
    <source>
        <dbReference type="ARBA" id="ARBA00022741"/>
    </source>
</evidence>
<dbReference type="GO" id="GO:0016020">
    <property type="term" value="C:membrane"/>
    <property type="evidence" value="ECO:0007669"/>
    <property type="project" value="UniProtKB-SubCell"/>
</dbReference>
<accession>A0A8H1L8J0</accession>
<protein>
    <recommendedName>
        <fullName evidence="3">histidine kinase</fullName>
        <ecNumber evidence="3">2.7.13.3</ecNumber>
    </recommendedName>
</protein>
<evidence type="ECO:0000256" key="9">
    <source>
        <dbReference type="ARBA" id="ARBA00022840"/>
    </source>
</evidence>
<dbReference type="Gene3D" id="3.30.565.10">
    <property type="entry name" value="Histidine kinase-like ATPase, C-terminal domain"/>
    <property type="match status" value="1"/>
</dbReference>
<dbReference type="InterPro" id="IPR005467">
    <property type="entry name" value="His_kinase_dom"/>
</dbReference>
<dbReference type="PANTHER" id="PTHR44936:SF9">
    <property type="entry name" value="SENSOR PROTEIN CREC"/>
    <property type="match status" value="1"/>
</dbReference>
<feature type="region of interest" description="Disordered" evidence="12">
    <location>
        <begin position="607"/>
        <end position="650"/>
    </location>
</feature>
<keyword evidence="6 13" id="KW-0812">Transmembrane</keyword>
<evidence type="ECO:0000256" key="13">
    <source>
        <dbReference type="SAM" id="Phobius"/>
    </source>
</evidence>
<evidence type="ECO:0000256" key="8">
    <source>
        <dbReference type="ARBA" id="ARBA00022777"/>
    </source>
</evidence>